<dbReference type="EMBL" id="CM042049">
    <property type="protein sequence ID" value="KAI3748726.1"/>
    <property type="molecule type" value="Genomic_DNA"/>
</dbReference>
<accession>A0ACB9DQI9</accession>
<evidence type="ECO:0000313" key="2">
    <source>
        <dbReference type="Proteomes" id="UP001055879"/>
    </source>
</evidence>
<name>A0ACB9DQI9_ARCLA</name>
<reference evidence="2" key="1">
    <citation type="journal article" date="2022" name="Mol. Ecol. Resour.">
        <title>The genomes of chicory, endive, great burdock and yacon provide insights into Asteraceae palaeo-polyploidization history and plant inulin production.</title>
        <authorList>
            <person name="Fan W."/>
            <person name="Wang S."/>
            <person name="Wang H."/>
            <person name="Wang A."/>
            <person name="Jiang F."/>
            <person name="Liu H."/>
            <person name="Zhao H."/>
            <person name="Xu D."/>
            <person name="Zhang Y."/>
        </authorList>
    </citation>
    <scope>NUCLEOTIDE SEQUENCE [LARGE SCALE GENOMIC DNA]</scope>
    <source>
        <strain evidence="2">cv. Niubang</strain>
    </source>
</reference>
<keyword evidence="2" id="KW-1185">Reference proteome</keyword>
<comment type="caution">
    <text evidence="1">The sequence shown here is derived from an EMBL/GenBank/DDBJ whole genome shotgun (WGS) entry which is preliminary data.</text>
</comment>
<reference evidence="1 2" key="2">
    <citation type="journal article" date="2022" name="Mol. Ecol. Resour.">
        <title>The genomes of chicory, endive, great burdock and yacon provide insights into Asteraceae paleo-polyploidization history and plant inulin production.</title>
        <authorList>
            <person name="Fan W."/>
            <person name="Wang S."/>
            <person name="Wang H."/>
            <person name="Wang A."/>
            <person name="Jiang F."/>
            <person name="Liu H."/>
            <person name="Zhao H."/>
            <person name="Xu D."/>
            <person name="Zhang Y."/>
        </authorList>
    </citation>
    <scope>NUCLEOTIDE SEQUENCE [LARGE SCALE GENOMIC DNA]</scope>
    <source>
        <strain evidence="2">cv. Niubang</strain>
    </source>
</reference>
<gene>
    <name evidence="1" type="ORF">L6452_12005</name>
</gene>
<dbReference type="Proteomes" id="UP001055879">
    <property type="component" value="Linkage Group LG03"/>
</dbReference>
<sequence length="149" mass="16325">MLWGSSTGGEPWSFPLESNQKLRKIFIDVDATFIYSIAFAIEDTSSGDSVHYFQQHGGSKGPSGDTITQINFDSDEEITGIEGTFMVLYGGRILISSLCLSTNKKTHGPFGKGGGTRFAESWEKGCFKGFYGRAGYYLDALGCYLKDIQ</sequence>
<proteinExistence type="predicted"/>
<organism evidence="1 2">
    <name type="scientific">Arctium lappa</name>
    <name type="common">Greater burdock</name>
    <name type="synonym">Lappa major</name>
    <dbReference type="NCBI Taxonomy" id="4217"/>
    <lineage>
        <taxon>Eukaryota</taxon>
        <taxon>Viridiplantae</taxon>
        <taxon>Streptophyta</taxon>
        <taxon>Embryophyta</taxon>
        <taxon>Tracheophyta</taxon>
        <taxon>Spermatophyta</taxon>
        <taxon>Magnoliopsida</taxon>
        <taxon>eudicotyledons</taxon>
        <taxon>Gunneridae</taxon>
        <taxon>Pentapetalae</taxon>
        <taxon>asterids</taxon>
        <taxon>campanulids</taxon>
        <taxon>Asterales</taxon>
        <taxon>Asteraceae</taxon>
        <taxon>Carduoideae</taxon>
        <taxon>Cardueae</taxon>
        <taxon>Arctiinae</taxon>
        <taxon>Arctium</taxon>
    </lineage>
</organism>
<evidence type="ECO:0000313" key="1">
    <source>
        <dbReference type="EMBL" id="KAI3748726.1"/>
    </source>
</evidence>
<protein>
    <submittedName>
        <fullName evidence="1">Uncharacterized protein</fullName>
    </submittedName>
</protein>